<organism evidence="5 6">
    <name type="scientific">Sellimonas intestinalis</name>
    <dbReference type="NCBI Taxonomy" id="1653434"/>
    <lineage>
        <taxon>Bacteria</taxon>
        <taxon>Bacillati</taxon>
        <taxon>Bacillota</taxon>
        <taxon>Clostridia</taxon>
        <taxon>Lachnospirales</taxon>
        <taxon>Lachnospiraceae</taxon>
        <taxon>Sellimonas</taxon>
    </lineage>
</organism>
<dbReference type="Proteomes" id="UP000261080">
    <property type="component" value="Unassembled WGS sequence"/>
</dbReference>
<keyword evidence="5" id="KW-0808">Transferase</keyword>
<evidence type="ECO:0000259" key="4">
    <source>
        <dbReference type="Pfam" id="PF13588"/>
    </source>
</evidence>
<dbReference type="InterPro" id="IPR052916">
    <property type="entry name" value="Type-I_RE_MTase_Subunit"/>
</dbReference>
<dbReference type="SUPFAM" id="SSF116734">
    <property type="entry name" value="DNA methylase specificity domain"/>
    <property type="match status" value="1"/>
</dbReference>
<name>A0A3E3K3K5_9FIRM</name>
<sequence>MIKQWIIENIPDFNTTIHTEEDMKIKILLPYLKSLGYVDEELRFENGIDVQIGTKKTKVYSDIEVIINGKVEMVIDAKRPRRALAEKDLLQAVSYAKLIDTPQAMYGVVCNGIDCVVTDTYTGRRSVEIPTKPQLLRAIDKAKKPIMKEVDLREVESVLFTLHNSKELYKVIQDSKDVIERRALIRSDQSFREMTKVLLVKMNEERRVRAGEGNNRFNIDYVSSKARLNEVEEIVVFKELFEDAKAKYPNIYTDENEQINITDNLCICHLIKNLEPFSFLGTGDDIKGTVYEIFLKATLRGEFDQYFTPREIVEFMVKCADPNIGDVVLDPACGSGGFLIQAFNYVNAQIASSNGSEIENNNKFKNLIDKCLWGHEADYDLHVLAKINLIMHGDGWNNIYQGDTLSSDKLPDNYFDVVLANPPFTIPYSFEDVLQNYELGLDKTAEELDILFVEKSINVLKEGCDLYIVLPEGLLNNKKYLYFRQWLLKKTDLLMSISLPEGAFIPFGGSVSKTCILGVRKKSSLSSYVRPQHVFLGKAVEIGYELGKKNYKPHNKNDFAEFEYMMSEIFQGLRYTSNKAECGWIDQTMVSSYRIDANYLMNKINSQLMKEQYGKVVPLGEVCTIENNSVNVKDDVDYYYLEVPDISPQTGTITNIRRVKGRDIGDSFHKFYTGDILFTRINPRISRVAIAPELKEYGIVSKEVYRIVYKDNTYINEKNKYVICALLQNENVIKQIVRLSTGSSSSRARVQVEDLLNDVYIPILSEMSQKQISDSIYKMSKEIWDQSQKLLETYQKNQELLGSKIDINEFRGI</sequence>
<dbReference type="InterPro" id="IPR029464">
    <property type="entry name" value="HSDR_N"/>
</dbReference>
<dbReference type="PRINTS" id="PR00507">
    <property type="entry name" value="N12N6MTFRASE"/>
</dbReference>
<keyword evidence="1" id="KW-0680">Restriction system</keyword>
<dbReference type="Pfam" id="PF02384">
    <property type="entry name" value="N6_Mtase"/>
    <property type="match status" value="1"/>
</dbReference>
<dbReference type="AlphaFoldDB" id="A0A3E3K3K5"/>
<dbReference type="SUPFAM" id="SSF53335">
    <property type="entry name" value="S-adenosyl-L-methionine-dependent methyltransferases"/>
    <property type="match status" value="1"/>
</dbReference>
<dbReference type="Gene3D" id="3.90.220.20">
    <property type="entry name" value="DNA methylase specificity domains"/>
    <property type="match status" value="1"/>
</dbReference>
<keyword evidence="5" id="KW-0489">Methyltransferase</keyword>
<reference evidence="5 6" key="1">
    <citation type="submission" date="2018-08" db="EMBL/GenBank/DDBJ databases">
        <title>A genome reference for cultivated species of the human gut microbiota.</title>
        <authorList>
            <person name="Zou Y."/>
            <person name="Xue W."/>
            <person name="Luo G."/>
        </authorList>
    </citation>
    <scope>NUCLEOTIDE SEQUENCE [LARGE SCALE GENOMIC DNA]</scope>
    <source>
        <strain evidence="5 6">AF37-2AT</strain>
    </source>
</reference>
<dbReference type="OrthoDB" id="9814572at2"/>
<evidence type="ECO:0000313" key="5">
    <source>
        <dbReference type="EMBL" id="RGE88647.1"/>
    </source>
</evidence>
<dbReference type="InterPro" id="IPR003356">
    <property type="entry name" value="DNA_methylase_A-5"/>
</dbReference>
<accession>A0A3E3K3K5</accession>
<gene>
    <name evidence="5" type="ORF">DW016_03685</name>
</gene>
<dbReference type="PROSITE" id="PS00092">
    <property type="entry name" value="N6_MTASE"/>
    <property type="match status" value="1"/>
</dbReference>
<dbReference type="EMBL" id="QVLX01000002">
    <property type="protein sequence ID" value="RGE88647.1"/>
    <property type="molecule type" value="Genomic_DNA"/>
</dbReference>
<comment type="caution">
    <text evidence="5">The sequence shown here is derived from an EMBL/GenBank/DDBJ whole genome shotgun (WGS) entry which is preliminary data.</text>
</comment>
<dbReference type="CDD" id="cd02440">
    <property type="entry name" value="AdoMet_MTases"/>
    <property type="match status" value="1"/>
</dbReference>
<feature type="domain" description="DNA methylase adenine-specific" evidence="3">
    <location>
        <begin position="284"/>
        <end position="560"/>
    </location>
</feature>
<dbReference type="GO" id="GO:0003677">
    <property type="term" value="F:DNA binding"/>
    <property type="evidence" value="ECO:0007669"/>
    <property type="project" value="UniProtKB-KW"/>
</dbReference>
<dbReference type="GO" id="GO:0032259">
    <property type="term" value="P:methylation"/>
    <property type="evidence" value="ECO:0007669"/>
    <property type="project" value="UniProtKB-KW"/>
</dbReference>
<dbReference type="Pfam" id="PF13588">
    <property type="entry name" value="HSDR_N_2"/>
    <property type="match status" value="1"/>
</dbReference>
<keyword evidence="6" id="KW-1185">Reference proteome</keyword>
<dbReference type="PANTHER" id="PTHR42998">
    <property type="entry name" value="TYPE I RESTRICTION ENZYME HINDVIIP M PROTEIN-RELATED"/>
    <property type="match status" value="1"/>
</dbReference>
<feature type="domain" description="Type I restriction enzyme R protein N-terminal" evidence="4">
    <location>
        <begin position="28"/>
        <end position="126"/>
    </location>
</feature>
<dbReference type="GO" id="GO:0008170">
    <property type="term" value="F:N-methyltransferase activity"/>
    <property type="evidence" value="ECO:0007669"/>
    <property type="project" value="InterPro"/>
</dbReference>
<dbReference type="InterPro" id="IPR002052">
    <property type="entry name" value="DNA_methylase_N6_adenine_CS"/>
</dbReference>
<dbReference type="RefSeq" id="WP_117493254.1">
    <property type="nucleotide sequence ID" value="NZ_CP094681.1"/>
</dbReference>
<evidence type="ECO:0000259" key="3">
    <source>
        <dbReference type="Pfam" id="PF02384"/>
    </source>
</evidence>
<dbReference type="Gene3D" id="3.40.50.150">
    <property type="entry name" value="Vaccinia Virus protein VP39"/>
    <property type="match status" value="1"/>
</dbReference>
<dbReference type="GO" id="GO:0009307">
    <property type="term" value="P:DNA restriction-modification system"/>
    <property type="evidence" value="ECO:0007669"/>
    <property type="project" value="UniProtKB-KW"/>
</dbReference>
<evidence type="ECO:0000256" key="1">
    <source>
        <dbReference type="ARBA" id="ARBA00022747"/>
    </source>
</evidence>
<keyword evidence="2" id="KW-0238">DNA-binding</keyword>
<proteinExistence type="predicted"/>
<evidence type="ECO:0000313" key="6">
    <source>
        <dbReference type="Proteomes" id="UP000261080"/>
    </source>
</evidence>
<dbReference type="PANTHER" id="PTHR42998:SF1">
    <property type="entry name" value="TYPE I RESTRICTION ENZYME HINDI METHYLASE SUBUNIT"/>
    <property type="match status" value="1"/>
</dbReference>
<protein>
    <submittedName>
        <fullName evidence="5">N-6 DNA methylase</fullName>
    </submittedName>
</protein>
<evidence type="ECO:0000256" key="2">
    <source>
        <dbReference type="ARBA" id="ARBA00023125"/>
    </source>
</evidence>
<dbReference type="InterPro" id="IPR044946">
    <property type="entry name" value="Restrct_endonuc_typeI_TRD_sf"/>
</dbReference>
<dbReference type="InterPro" id="IPR029063">
    <property type="entry name" value="SAM-dependent_MTases_sf"/>
</dbReference>